<evidence type="ECO:0000313" key="11">
    <source>
        <dbReference type="EMBL" id="TIC04177.1"/>
    </source>
</evidence>
<keyword evidence="2" id="KW-0813">Transport</keyword>
<dbReference type="PANTHER" id="PTHR43341">
    <property type="entry name" value="AMINO ACID PERMEASE"/>
    <property type="match status" value="1"/>
</dbReference>
<feature type="transmembrane region" description="Helical" evidence="8">
    <location>
        <begin position="383"/>
        <end position="405"/>
    </location>
</feature>
<feature type="transmembrane region" description="Helical" evidence="8">
    <location>
        <begin position="331"/>
        <end position="352"/>
    </location>
</feature>
<dbReference type="EMBL" id="SPRO01000003">
    <property type="protein sequence ID" value="TIC33970.1"/>
    <property type="molecule type" value="Genomic_DNA"/>
</dbReference>
<evidence type="ECO:0000313" key="15">
    <source>
        <dbReference type="EMBL" id="TIC70888.1"/>
    </source>
</evidence>
<dbReference type="GO" id="GO:0016020">
    <property type="term" value="C:membrane"/>
    <property type="evidence" value="ECO:0007669"/>
    <property type="project" value="UniProtKB-SubCell"/>
</dbReference>
<dbReference type="Proteomes" id="UP000310685">
    <property type="component" value="Unassembled WGS sequence"/>
</dbReference>
<feature type="transmembrane region" description="Helical" evidence="8">
    <location>
        <begin position="130"/>
        <end position="153"/>
    </location>
</feature>
<gene>
    <name evidence="13" type="ORF">E3Q01_00959</name>
    <name evidence="14" type="ORF">E3Q02_00615</name>
    <name evidence="15" type="ORF">E3Q03_00829</name>
    <name evidence="12" type="ORF">E3Q10_00494</name>
    <name evidence="11" type="ORF">E3Q17_00614</name>
    <name evidence="10" type="ORF">E3Q22_00918</name>
</gene>
<evidence type="ECO:0000313" key="14">
    <source>
        <dbReference type="EMBL" id="TIC70254.1"/>
    </source>
</evidence>
<feature type="transmembrane region" description="Helical" evidence="8">
    <location>
        <begin position="458"/>
        <end position="479"/>
    </location>
</feature>
<evidence type="ECO:0000313" key="13">
    <source>
        <dbReference type="EMBL" id="TIC68239.1"/>
    </source>
</evidence>
<feature type="transmembrane region" description="Helical" evidence="8">
    <location>
        <begin position="433"/>
        <end position="452"/>
    </location>
</feature>
<evidence type="ECO:0000313" key="16">
    <source>
        <dbReference type="Proteomes" id="UP000305362"/>
    </source>
</evidence>
<feature type="transmembrane region" description="Helical" evidence="8">
    <location>
        <begin position="543"/>
        <end position="562"/>
    </location>
</feature>
<evidence type="ECO:0000313" key="21">
    <source>
        <dbReference type="Proteomes" id="UP000310708"/>
    </source>
</evidence>
<evidence type="ECO:0000313" key="10">
    <source>
        <dbReference type="EMBL" id="TIB81619.1"/>
    </source>
</evidence>
<accession>A0A4T0QML3</accession>
<evidence type="ECO:0000259" key="9">
    <source>
        <dbReference type="Pfam" id="PF00324"/>
    </source>
</evidence>
<dbReference type="Proteomes" id="UP000310708">
    <property type="component" value="Unassembled WGS sequence"/>
</dbReference>
<dbReference type="PROSITE" id="PS00218">
    <property type="entry name" value="AMINO_ACID_PERMEASE_1"/>
    <property type="match status" value="1"/>
</dbReference>
<evidence type="ECO:0000256" key="3">
    <source>
        <dbReference type="ARBA" id="ARBA00022692"/>
    </source>
</evidence>
<keyword evidence="4" id="KW-0029">Amino-acid transport</keyword>
<comment type="caution">
    <text evidence="13">The sequence shown here is derived from an EMBL/GenBank/DDBJ whole genome shotgun (WGS) entry which is preliminary data.</text>
</comment>
<keyword evidence="5 8" id="KW-1133">Transmembrane helix</keyword>
<dbReference type="InterPro" id="IPR050524">
    <property type="entry name" value="APC_YAT"/>
</dbReference>
<dbReference type="EMBL" id="SPRH01000004">
    <property type="protein sequence ID" value="TIC04177.1"/>
    <property type="molecule type" value="Genomic_DNA"/>
</dbReference>
<evidence type="ECO:0000256" key="7">
    <source>
        <dbReference type="SAM" id="MobiDB-lite"/>
    </source>
</evidence>
<dbReference type="EMBL" id="SPRW01000004">
    <property type="protein sequence ID" value="TIC70254.1"/>
    <property type="molecule type" value="Genomic_DNA"/>
</dbReference>
<sequence length="610" mass="66024">MLNDEEKIVGLSSASPKIEDKKEGSYTPDVSNAPEVYDPSQESFLTRLGLTFESFKTAPATPARVAVATDSGEIAQEEIEGAASDGVLHKNIPGRSLQMIAVGGSIGTGLFISTGGALSDGGPVSMIIGWLILAVTLFCVINAIGELAILYPAEGGFYAMANRFIDENVGYAMGMLYALQWVVVLPTELTAIAQTIQYWDGEIFDIKTSNAVWISVFFVIVILINVFGNKAYAEEEFWSAIVKVAIIILFIVAGVVFNCGGGPSSGDYGQYVGGEYYRADGLHNGIVNGFKGVCSVFVAAAFSFAGSELVGIAVSEVKDPVKVMPSAIKAVVWRIFIVFFVSIIIIGVNVPYDDARLMSDDNPSATSPFVIMMNKSNVLGLDHLMNVIILLSCLSIALASVYGGSRTIQAMAMQKFLPRWCAKVDKAGRPINAVFVSLLFGPLAYLALASNGSTVLDWLIAVSALSTLFTWLSICACHIRFRSAWYKQGHTKDEIPYRSSAGIIGSWFAGFVIILILIAQFYIAVFPIGEGGMDGQERASSFFQAYMALPAGILFYAQSFLIKKTFPKSSKDIDLDTGRKVFLTADYLNAQRQARKNAPIPKRIWQTLFN</sequence>
<evidence type="ECO:0000313" key="12">
    <source>
        <dbReference type="EMBL" id="TIC33970.1"/>
    </source>
</evidence>
<evidence type="ECO:0000256" key="5">
    <source>
        <dbReference type="ARBA" id="ARBA00022989"/>
    </source>
</evidence>
<evidence type="ECO:0000256" key="4">
    <source>
        <dbReference type="ARBA" id="ARBA00022970"/>
    </source>
</evidence>
<dbReference type="InterPro" id="IPR004840">
    <property type="entry name" value="Amino_acid_permease_CS"/>
</dbReference>
<evidence type="ECO:0000256" key="8">
    <source>
        <dbReference type="SAM" id="Phobius"/>
    </source>
</evidence>
<dbReference type="EMBL" id="SPRC01000006">
    <property type="protein sequence ID" value="TIB81619.1"/>
    <property type="molecule type" value="Genomic_DNA"/>
</dbReference>
<feature type="domain" description="Amino acid permease/ SLC12A" evidence="9">
    <location>
        <begin position="97"/>
        <end position="567"/>
    </location>
</feature>
<dbReference type="OrthoDB" id="3900342at2759"/>
<feature type="transmembrane region" description="Helical" evidence="8">
    <location>
        <begin position="99"/>
        <end position="118"/>
    </location>
</feature>
<comment type="subcellular location">
    <subcellularLocation>
        <location evidence="1">Membrane</location>
        <topology evidence="1">Multi-pass membrane protein</topology>
    </subcellularLocation>
</comment>
<organism evidence="13 21">
    <name type="scientific">Wallemia mellicola</name>
    <dbReference type="NCBI Taxonomy" id="1708541"/>
    <lineage>
        <taxon>Eukaryota</taxon>
        <taxon>Fungi</taxon>
        <taxon>Dikarya</taxon>
        <taxon>Basidiomycota</taxon>
        <taxon>Wallemiomycotina</taxon>
        <taxon>Wallemiomycetes</taxon>
        <taxon>Wallemiales</taxon>
        <taxon>Wallemiaceae</taxon>
        <taxon>Wallemia</taxon>
    </lineage>
</organism>
<dbReference type="InterPro" id="IPR004841">
    <property type="entry name" value="AA-permease/SLC12A_dom"/>
</dbReference>
<dbReference type="PIRSF" id="PIRSF006060">
    <property type="entry name" value="AA_transporter"/>
    <property type="match status" value="1"/>
</dbReference>
<protein>
    <submittedName>
        <fullName evidence="13">APC amino acid permease</fullName>
    </submittedName>
</protein>
<evidence type="ECO:0000313" key="17">
    <source>
        <dbReference type="Proteomes" id="UP000305647"/>
    </source>
</evidence>
<evidence type="ECO:0000313" key="20">
    <source>
        <dbReference type="Proteomes" id="UP000310685"/>
    </source>
</evidence>
<reference evidence="16 17" key="1">
    <citation type="submission" date="2019-03" db="EMBL/GenBank/DDBJ databases">
        <title>Sequencing 25 genomes of Wallemia mellicola.</title>
        <authorList>
            <person name="Gostincar C."/>
        </authorList>
    </citation>
    <scope>NUCLEOTIDE SEQUENCE [LARGE SCALE GENOMIC DNA]</scope>
    <source>
        <strain evidence="11 18">EXF-1262</strain>
        <strain evidence="14 19">EXF-1274</strain>
        <strain evidence="15 16">EXF-1277</strain>
        <strain evidence="10 20">EXF-6152</strain>
        <strain evidence="13 21">EXF-757</strain>
        <strain evidence="12 17">EXF-8738</strain>
    </source>
</reference>
<dbReference type="Proteomes" id="UP000309601">
    <property type="component" value="Unassembled WGS sequence"/>
</dbReference>
<proteinExistence type="predicted"/>
<feature type="transmembrane region" description="Helical" evidence="8">
    <location>
        <begin position="290"/>
        <end position="310"/>
    </location>
</feature>
<dbReference type="Proteomes" id="UP000305362">
    <property type="component" value="Unassembled WGS sequence"/>
</dbReference>
<feature type="transmembrane region" description="Helical" evidence="8">
    <location>
        <begin position="500"/>
        <end position="523"/>
    </location>
</feature>
<dbReference type="OMA" id="KSYLAMP"/>
<evidence type="ECO:0000313" key="19">
    <source>
        <dbReference type="Proteomes" id="UP000309601"/>
    </source>
</evidence>
<dbReference type="PANTHER" id="PTHR43341:SF12">
    <property type="entry name" value="AMINO ACID TRANSPORTER (EUROFUNG)"/>
    <property type="match status" value="1"/>
</dbReference>
<name>A0A4T0QML3_9BASI</name>
<keyword evidence="6 8" id="KW-0472">Membrane</keyword>
<feature type="region of interest" description="Disordered" evidence="7">
    <location>
        <begin position="1"/>
        <end position="34"/>
    </location>
</feature>
<evidence type="ECO:0000256" key="6">
    <source>
        <dbReference type="ARBA" id="ARBA00023136"/>
    </source>
</evidence>
<keyword evidence="3 8" id="KW-0812">Transmembrane</keyword>
<dbReference type="AlphaFoldDB" id="A0A4T0QML3"/>
<feature type="transmembrane region" description="Helical" evidence="8">
    <location>
        <begin position="240"/>
        <end position="257"/>
    </location>
</feature>
<feature type="transmembrane region" description="Helical" evidence="8">
    <location>
        <begin position="211"/>
        <end position="228"/>
    </location>
</feature>
<evidence type="ECO:0000256" key="1">
    <source>
        <dbReference type="ARBA" id="ARBA00004141"/>
    </source>
</evidence>
<dbReference type="EMBL" id="SPRX01000008">
    <property type="protein sequence ID" value="TIC68239.1"/>
    <property type="molecule type" value="Genomic_DNA"/>
</dbReference>
<evidence type="ECO:0000256" key="2">
    <source>
        <dbReference type="ARBA" id="ARBA00022448"/>
    </source>
</evidence>
<feature type="transmembrane region" description="Helical" evidence="8">
    <location>
        <begin position="174"/>
        <end position="199"/>
    </location>
</feature>
<evidence type="ECO:0000313" key="18">
    <source>
        <dbReference type="Proteomes" id="UP000307169"/>
    </source>
</evidence>
<dbReference type="Pfam" id="PF00324">
    <property type="entry name" value="AA_permease"/>
    <property type="match status" value="1"/>
</dbReference>
<dbReference type="GO" id="GO:0015171">
    <property type="term" value="F:amino acid transmembrane transporter activity"/>
    <property type="evidence" value="ECO:0007669"/>
    <property type="project" value="TreeGrafter"/>
</dbReference>
<dbReference type="Gene3D" id="1.20.1740.10">
    <property type="entry name" value="Amino acid/polyamine transporter I"/>
    <property type="match status" value="1"/>
</dbReference>
<dbReference type="EMBL" id="SPRV01000005">
    <property type="protein sequence ID" value="TIC70888.1"/>
    <property type="molecule type" value="Genomic_DNA"/>
</dbReference>
<dbReference type="Proteomes" id="UP000305647">
    <property type="component" value="Unassembled WGS sequence"/>
</dbReference>
<dbReference type="FunFam" id="1.20.1740.10:FF:000001">
    <property type="entry name" value="Amino acid permease"/>
    <property type="match status" value="1"/>
</dbReference>
<dbReference type="Proteomes" id="UP000307169">
    <property type="component" value="Unassembled WGS sequence"/>
</dbReference>